<reference evidence="9 10" key="1">
    <citation type="submission" date="2021-12" db="EMBL/GenBank/DDBJ databases">
        <title>Genome sequencing of bacteria with rrn-lacking chromosome and rrn-plasmid.</title>
        <authorList>
            <person name="Anda M."/>
            <person name="Iwasaki W."/>
        </authorList>
    </citation>
    <scope>NUCLEOTIDE SEQUENCE [LARGE SCALE GENOMIC DNA]</scope>
    <source>
        <strain evidence="9 10">NBRC 101262</strain>
        <plasmid evidence="9 10">pPP1</plasmid>
    </source>
</reference>
<dbReference type="Gene3D" id="1.50.10.100">
    <property type="entry name" value="Chondroitin AC/alginate lyase"/>
    <property type="match status" value="1"/>
</dbReference>
<dbReference type="Pfam" id="PF22686">
    <property type="entry name" value="Alg17C_C"/>
    <property type="match status" value="1"/>
</dbReference>
<dbReference type="SUPFAM" id="SSF48230">
    <property type="entry name" value="Chondroitin AC/alginate lyase"/>
    <property type="match status" value="1"/>
</dbReference>
<evidence type="ECO:0000256" key="5">
    <source>
        <dbReference type="SAM" id="SignalP"/>
    </source>
</evidence>
<evidence type="ECO:0000259" key="8">
    <source>
        <dbReference type="Pfam" id="PF22686"/>
    </source>
</evidence>
<evidence type="ECO:0000313" key="10">
    <source>
        <dbReference type="Proteomes" id="UP001354989"/>
    </source>
</evidence>
<dbReference type="Gene3D" id="2.70.98.70">
    <property type="match status" value="1"/>
</dbReference>
<sequence>MKRLNLLLFALLLSFMSVQVYAKDSVQHPSLVLTQNTVQQLREGYQKYPLMHQAIDAMKQRVDAAMQKDMCIPIPKDPGGGFTHEQHKRNYMSMYEAGVLYQVFQDAKYAKYVETMLLKYADMFPSLPTHPVKKSYAPGKLFWQCLNDDNWVVYSTQAYDCVYETLSAKTIKKIEKNLWRPYAKFLSVQNLPVFNRVHNHGAWDVAAVGMIGYVIGDHKIVDQCLYGYFKKPLKGDDNYREQHARAGFYANLNQLFSPTGYYTEGPYYQRYSMTPFITFAEVIQNNEPKRDIFHYRNNVLLNAVDGLIQLTDAKGQFLPYNDAIKEMSIQAPVVVDAIGMAYGHYQNPNYLAVAHLQNKVGVSAGGLMLAKAIAEGKAPSMVARKSTVLTDGNNGKEGGIAFMYSNNPKNQTTMTMKFSKHGLAHGHFDKLSILFYDNDREVLQDYGAARYVNVEAKDGGRYLAENKTFARQTGSHSTMTVDGKCQFDANFDESMKRWGDLLFFDTDHKEYQGMRADQKQVYKGVDMQRTIVQIQDASLNKPFFVDVMEGFSKEEHSYDLAYHYLGQVMDYSFDTFNSEKTLSPLGTEGGFQYIWKVATAETHTKNAQFSWLNDKTFYSITTANTAPTQEFMGLYGANDPHFNLRNQPMYMMRRKGKDVRFVNIFEPHGSIHPATDELVNNTKSQIKNVTDKQLSNGLTQITVDHANGHQYIVLLSNNNDKTAAHQATVNGQDVKWEGPLNVIIK</sequence>
<dbReference type="EMBL" id="AP025293">
    <property type="protein sequence ID" value="BDD00944.1"/>
    <property type="molecule type" value="Genomic_DNA"/>
</dbReference>
<evidence type="ECO:0000313" key="9">
    <source>
        <dbReference type="EMBL" id="BDD00944.1"/>
    </source>
</evidence>
<geneLocation type="plasmid" evidence="9 10">
    <name>pPP1</name>
</geneLocation>
<dbReference type="Pfam" id="PF05426">
    <property type="entry name" value="Alginate_lyase"/>
    <property type="match status" value="1"/>
</dbReference>
<dbReference type="InterPro" id="IPR008929">
    <property type="entry name" value="Chondroitin_lyas"/>
</dbReference>
<organism evidence="9 10">
    <name type="scientific">Persicobacter psychrovividus</name>
    <dbReference type="NCBI Taxonomy" id="387638"/>
    <lineage>
        <taxon>Bacteria</taxon>
        <taxon>Pseudomonadati</taxon>
        <taxon>Bacteroidota</taxon>
        <taxon>Cytophagia</taxon>
        <taxon>Cytophagales</taxon>
        <taxon>Persicobacteraceae</taxon>
        <taxon>Persicobacter</taxon>
    </lineage>
</organism>
<keyword evidence="10" id="KW-1185">Reference proteome</keyword>
<evidence type="ECO:0000256" key="3">
    <source>
        <dbReference type="ARBA" id="ARBA00022764"/>
    </source>
</evidence>
<dbReference type="Proteomes" id="UP001354989">
    <property type="component" value="Plasmid pPP1"/>
</dbReference>
<keyword evidence="4" id="KW-0456">Lyase</keyword>
<feature type="domain" description="Heparinase II/III-like C-terminal" evidence="7">
    <location>
        <begin position="390"/>
        <end position="603"/>
    </location>
</feature>
<evidence type="ECO:0000259" key="7">
    <source>
        <dbReference type="Pfam" id="PF07940"/>
    </source>
</evidence>
<dbReference type="InterPro" id="IPR012480">
    <property type="entry name" value="Hepar_II_III_C"/>
</dbReference>
<evidence type="ECO:0000256" key="4">
    <source>
        <dbReference type="ARBA" id="ARBA00023239"/>
    </source>
</evidence>
<accession>A0ABM7VJ15</accession>
<evidence type="ECO:0000259" key="6">
    <source>
        <dbReference type="Pfam" id="PF05426"/>
    </source>
</evidence>
<keyword evidence="2 5" id="KW-0732">Signal</keyword>
<evidence type="ECO:0008006" key="11">
    <source>
        <dbReference type="Google" id="ProtNLM"/>
    </source>
</evidence>
<evidence type="ECO:0000256" key="2">
    <source>
        <dbReference type="ARBA" id="ARBA00022729"/>
    </source>
</evidence>
<proteinExistence type="predicted"/>
<dbReference type="PANTHER" id="PTHR39210:SF1">
    <property type="entry name" value="HEPARIN-SULFATE LYASE"/>
    <property type="match status" value="1"/>
</dbReference>
<feature type="domain" description="Alginate lyase" evidence="6">
    <location>
        <begin position="65"/>
        <end position="312"/>
    </location>
</feature>
<protein>
    <recommendedName>
        <fullName evidence="11">Alginate lyase</fullName>
    </recommendedName>
</protein>
<comment type="subcellular location">
    <subcellularLocation>
        <location evidence="1">Periplasm</location>
    </subcellularLocation>
</comment>
<keyword evidence="3" id="KW-0574">Periplasm</keyword>
<evidence type="ECO:0000256" key="1">
    <source>
        <dbReference type="ARBA" id="ARBA00004418"/>
    </source>
</evidence>
<dbReference type="Pfam" id="PF07940">
    <property type="entry name" value="Hepar_II_III_C"/>
    <property type="match status" value="1"/>
</dbReference>
<gene>
    <name evidence="9" type="ORF">PEPS_32240</name>
</gene>
<feature type="chain" id="PRO_5047316177" description="Alginate lyase" evidence="5">
    <location>
        <begin position="23"/>
        <end position="745"/>
    </location>
</feature>
<keyword evidence="9" id="KW-0614">Plasmid</keyword>
<dbReference type="InterPro" id="IPR008397">
    <property type="entry name" value="Alginate_lyase_dom"/>
</dbReference>
<dbReference type="InterPro" id="IPR055076">
    <property type="entry name" value="Alg17C_C"/>
</dbReference>
<feature type="domain" description="Exo-oligoalginate lyase C-terminal" evidence="8">
    <location>
        <begin position="707"/>
        <end position="738"/>
    </location>
</feature>
<name>A0ABM7VJ15_9BACT</name>
<dbReference type="PANTHER" id="PTHR39210">
    <property type="entry name" value="HEPARIN-SULFATE LYASE"/>
    <property type="match status" value="1"/>
</dbReference>
<feature type="signal peptide" evidence="5">
    <location>
        <begin position="1"/>
        <end position="22"/>
    </location>
</feature>
<dbReference type="RefSeq" id="WP_338398169.1">
    <property type="nucleotide sequence ID" value="NZ_AP025293.1"/>
</dbReference>